<reference evidence="15 30" key="6">
    <citation type="submission" date="2017-02" db="EMBL/GenBank/DDBJ databases">
        <title>Protein polymorphisms may explain contrasting epidemiological fitness of two variants of a multidrug-resistant Mycobacterium tuberculosis strain.</title>
        <authorList>
            <person name="Bigi M.M."/>
            <person name="Lopez B."/>
            <person name="Blanco F.C."/>
            <person name="Sasiain M.C."/>
            <person name="De La Barrera S."/>
            <person name="Ritacco V."/>
            <person name="Bigi F."/>
            <person name="Soria M.A."/>
        </authorList>
    </citation>
    <scope>NUCLEOTIDE SEQUENCE [LARGE SCALE GENOMIC DNA]</scope>
    <source>
        <strain evidence="15 30">6548</strain>
    </source>
</reference>
<evidence type="ECO:0000313" key="25">
    <source>
        <dbReference type="Proteomes" id="UP000048600"/>
    </source>
</evidence>
<evidence type="ECO:0000313" key="14">
    <source>
        <dbReference type="EMBL" id="COW90077.1"/>
    </source>
</evidence>
<dbReference type="EMBL" id="CQQC01000001">
    <property type="protein sequence ID" value="CNU07528.1"/>
    <property type="molecule type" value="Genomic_DNA"/>
</dbReference>
<dbReference type="Proteomes" id="UP000300237">
    <property type="component" value="Chromosome"/>
</dbReference>
<evidence type="ECO:0000313" key="9">
    <source>
        <dbReference type="EMBL" id="CNU07528.1"/>
    </source>
</evidence>
<evidence type="ECO:0000313" key="26">
    <source>
        <dbReference type="Proteomes" id="UP000048948"/>
    </source>
</evidence>
<reference evidence="16" key="7">
    <citation type="submission" date="2018-07" db="EMBL/GenBank/DDBJ databases">
        <authorList>
            <person name="Shah S."/>
            <person name="Brown T."/>
            <person name="Auld S."/>
            <person name="Bratton K."/>
            <person name="Narechania A."/>
            <person name="Mathema B."/>
            <person name="Gandhi N."/>
        </authorList>
    </citation>
    <scope>NUCLEOTIDE SEQUENCE</scope>
    <source>
        <strain evidence="16">32301_S10</strain>
    </source>
</reference>
<evidence type="ECO:0000313" key="8">
    <source>
        <dbReference type="EMBL" id="CLW01885.1"/>
    </source>
</evidence>
<dbReference type="Proteomes" id="UP000045842">
    <property type="component" value="Unassembled WGS sequence"/>
</dbReference>
<dbReference type="EMBL" id="CSAD01000704">
    <property type="protein sequence ID" value="COW32287.1"/>
    <property type="molecule type" value="Genomic_DNA"/>
</dbReference>
<evidence type="ECO:0000313" key="15">
    <source>
        <dbReference type="EMBL" id="OMH59816.1"/>
    </source>
</evidence>
<dbReference type="EMBL" id="CNFU01000745">
    <property type="protein sequence ID" value="CKS43371.1"/>
    <property type="molecule type" value="Genomic_DNA"/>
</dbReference>
<dbReference type="Proteomes" id="UP000048289">
    <property type="component" value="Unassembled WGS sequence"/>
</dbReference>
<proteinExistence type="predicted"/>
<dbReference type="Pfam" id="PF04072">
    <property type="entry name" value="LCM"/>
    <property type="match status" value="1"/>
</dbReference>
<evidence type="ECO:0000313" key="31">
    <source>
        <dbReference type="Proteomes" id="UP000256381"/>
    </source>
</evidence>
<dbReference type="Proteomes" id="UP000039217">
    <property type="component" value="Unassembled WGS sequence"/>
</dbReference>
<dbReference type="EMBL" id="CFOH01000004">
    <property type="protein sequence ID" value="CFE46206.1"/>
    <property type="molecule type" value="Genomic_DNA"/>
</dbReference>
<evidence type="ECO:0000256" key="2">
    <source>
        <dbReference type="ARBA" id="ARBA00022679"/>
    </source>
</evidence>
<protein>
    <submittedName>
        <fullName evidence="3 12">S-adenosyl-L-methionine-dependent methyltransferase</fullName>
        <ecNumber evidence="3 12">2.1.1.-</ecNumber>
    </submittedName>
    <submittedName>
        <fullName evidence="16">S-adenosyl-L-methionine-dependent methyltransferase (Part2)</fullName>
    </submittedName>
</protein>
<evidence type="ECO:0000313" key="13">
    <source>
        <dbReference type="EMBL" id="COW32287.1"/>
    </source>
</evidence>
<dbReference type="PATRIC" id="fig|1773.206.peg.1925"/>
<dbReference type="Proteomes" id="UP000049023">
    <property type="component" value="Unassembled WGS sequence"/>
</dbReference>
<evidence type="ECO:0000313" key="30">
    <source>
        <dbReference type="Proteomes" id="UP000189452"/>
    </source>
</evidence>
<dbReference type="AlphaFoldDB" id="A0A0E7X932"/>
<dbReference type="EMBL" id="QTBD01000120">
    <property type="protein sequence ID" value="REQ53681.1"/>
    <property type="molecule type" value="Genomic_DNA"/>
</dbReference>
<evidence type="ECO:0000313" key="28">
    <source>
        <dbReference type="Proteomes" id="UP000050139"/>
    </source>
</evidence>
<evidence type="ECO:0000313" key="7">
    <source>
        <dbReference type="EMBL" id="CKS43371.1"/>
    </source>
</evidence>
<dbReference type="Proteomes" id="UP000189452">
    <property type="component" value="Chromosome"/>
</dbReference>
<dbReference type="PANTHER" id="PTHR43619:SF2">
    <property type="entry name" value="S-ADENOSYL-L-METHIONINE-DEPENDENT METHYLTRANSFERASES SUPERFAMILY PROTEIN"/>
    <property type="match status" value="1"/>
</dbReference>
<reference evidence="8 28" key="3">
    <citation type="submission" date="2015-03" db="EMBL/GenBank/DDBJ databases">
        <authorList>
            <consortium name="Pathogen Informatics"/>
            <person name="Murphy D."/>
        </authorList>
    </citation>
    <scope>NUCLEOTIDE SEQUENCE [LARGE SCALE GENOMIC DNA]</scope>
    <source>
        <strain evidence="8 28">0268S</strain>
        <strain evidence="14">N09902308</strain>
    </source>
</reference>
<dbReference type="Proteomes" id="UP000050164">
    <property type="component" value="Unassembled WGS sequence"/>
</dbReference>
<dbReference type="EC" id="2.1.1.-" evidence="3 12"/>
<keyword evidence="1 12" id="KW-0489">Methyltransferase</keyword>
<dbReference type="EMBL" id="LWDQ01000001">
    <property type="protein sequence ID" value="OMH59816.1"/>
    <property type="molecule type" value="Genomic_DNA"/>
</dbReference>
<dbReference type="Proteomes" id="UP000256381">
    <property type="component" value="Unassembled WGS sequence"/>
</dbReference>
<reference evidence="16 31" key="5">
    <citation type="journal article" date="2017" name="N. Engl. J. Med.">
        <title>Transmission of Extensively Drug-Resistant Tuberculosis in South Africa.</title>
        <authorList>
            <person name="Shah N.S."/>
            <person name="Auld S.C."/>
            <person name="Brust J.C."/>
            <person name="Mathema B."/>
            <person name="Ismail N."/>
            <person name="Moodley P."/>
            <person name="Mlisana K."/>
            <person name="Allana S."/>
            <person name="Campbell A."/>
            <person name="Mthiyane T."/>
            <person name="Morris N."/>
            <person name="Mpangase P."/>
            <person name="van der Meulen H."/>
            <person name="Omar S.V."/>
            <person name="Brown T.S."/>
            <person name="Narechania A."/>
            <person name="Shaskina E."/>
            <person name="Kapwata T."/>
            <person name="Kreiswirth B."/>
            <person name="Gandhi N.R."/>
        </authorList>
    </citation>
    <scope>NUCLEOTIDE SEQUENCE [LARGE SCALE GENOMIC DNA]</scope>
    <source>
        <strain evidence="16 31">32301_S10</strain>
    </source>
</reference>
<dbReference type="EMBL" id="CSAJ01000001">
    <property type="protein sequence ID" value="COV35587.1"/>
    <property type="molecule type" value="Genomic_DNA"/>
</dbReference>
<dbReference type="Proteomes" id="UP000046947">
    <property type="component" value="Unassembled WGS sequence"/>
</dbReference>
<name>A0A0E7X932_MYCTX</name>
<dbReference type="PANTHER" id="PTHR43619">
    <property type="entry name" value="S-ADENOSYL-L-METHIONINE-DEPENDENT METHYLTRANSFERASE YKTD-RELATED"/>
    <property type="match status" value="1"/>
</dbReference>
<evidence type="ECO:0000313" key="4">
    <source>
        <dbReference type="EMBL" id="CFE46206.1"/>
    </source>
</evidence>
<dbReference type="Proteomes" id="UP000039021">
    <property type="component" value="Unassembled WGS sequence"/>
</dbReference>
<evidence type="ECO:0000313" key="24">
    <source>
        <dbReference type="Proteomes" id="UP000048289"/>
    </source>
</evidence>
<dbReference type="Proteomes" id="UP000050139">
    <property type="component" value="Unassembled WGS sequence"/>
</dbReference>
<evidence type="ECO:0000313" key="19">
    <source>
        <dbReference type="Proteomes" id="UP000039021"/>
    </source>
</evidence>
<reference evidence="15 30" key="4">
    <citation type="submission" date="2016-04" db="EMBL/GenBank/DDBJ databases">
        <authorList>
            <person name="Bigi M."/>
            <person name="Bigi F."/>
            <person name="Soria M.A."/>
        </authorList>
    </citation>
    <scope>NUCLEOTIDE SEQUENCE [LARGE SCALE GENOMIC DNA]</scope>
    <source>
        <strain evidence="15 30">6548</strain>
    </source>
</reference>
<evidence type="ECO:0000313" key="12">
    <source>
        <dbReference type="EMBL" id="COW30124.1"/>
    </source>
</evidence>
<dbReference type="STRING" id="1806.RN08_2097"/>
<accession>A0A0E7X932</accession>
<evidence type="ECO:0000313" key="29">
    <source>
        <dbReference type="Proteomes" id="UP000050164"/>
    </source>
</evidence>
<dbReference type="Proteomes" id="UP000038802">
    <property type="component" value="Unassembled WGS sequence"/>
</dbReference>
<evidence type="ECO:0000313" key="5">
    <source>
        <dbReference type="EMBL" id="CKQ73422.1"/>
    </source>
</evidence>
<keyword evidence="2 12" id="KW-0808">Transferase</keyword>
<dbReference type="Proteomes" id="UP000048948">
    <property type="component" value="Unassembled WGS sequence"/>
</dbReference>
<evidence type="ECO:0000313" key="10">
    <source>
        <dbReference type="EMBL" id="COV35587.1"/>
    </source>
</evidence>
<dbReference type="GO" id="GO:0008168">
    <property type="term" value="F:methyltransferase activity"/>
    <property type="evidence" value="ECO:0007669"/>
    <property type="project" value="UniProtKB-KW"/>
</dbReference>
<evidence type="ECO:0000313" key="17">
    <source>
        <dbReference type="EMBL" id="VCU50158.1"/>
    </source>
</evidence>
<evidence type="ECO:0000313" key="27">
    <source>
        <dbReference type="Proteomes" id="UP000049023"/>
    </source>
</evidence>
<sequence length="57" mass="6268">MVPVDLRRDWPTPLRQAGFDPNQPSAWLAEGLLAFLPPDAQDRLLDNITALSAPGSR</sequence>
<evidence type="ECO:0000313" key="11">
    <source>
        <dbReference type="EMBL" id="COV66754.1"/>
    </source>
</evidence>
<dbReference type="SMR" id="A0A0E7X932"/>
<dbReference type="EMBL" id="CSBK01000077">
    <property type="protein sequence ID" value="COW90077.1"/>
    <property type="molecule type" value="Genomic_DNA"/>
</dbReference>
<evidence type="ECO:0000313" key="22">
    <source>
        <dbReference type="Proteomes" id="UP000045842"/>
    </source>
</evidence>
<dbReference type="EMBL" id="CNFT01000003">
    <property type="protein sequence ID" value="CKQ73422.1"/>
    <property type="molecule type" value="Genomic_DNA"/>
</dbReference>
<dbReference type="InterPro" id="IPR007213">
    <property type="entry name" value="Ppm1/Ppm2/Tcmp"/>
</dbReference>
<evidence type="ECO:0000313" key="23">
    <source>
        <dbReference type="Proteomes" id="UP000046947"/>
    </source>
</evidence>
<dbReference type="EMBL" id="CNGE01000180">
    <property type="protein sequence ID" value="CKS11886.1"/>
    <property type="molecule type" value="Genomic_DNA"/>
</dbReference>
<dbReference type="EMBL" id="LR027516">
    <property type="protein sequence ID" value="VCU50158.1"/>
    <property type="molecule type" value="Genomic_DNA"/>
</dbReference>
<evidence type="ECO:0000313" key="32">
    <source>
        <dbReference type="Proteomes" id="UP000300237"/>
    </source>
</evidence>
<dbReference type="InterPro" id="IPR029063">
    <property type="entry name" value="SAM-dependent_MTases_sf"/>
</dbReference>
<reference evidence="12" key="2">
    <citation type="submission" date="2015-03" db="EMBL/GenBank/DDBJ databases">
        <authorList>
            <person name="Murphy D."/>
        </authorList>
    </citation>
    <scope>NUCLEOTIDE SEQUENCE [LARGE SCALE GENOMIC DNA]</scope>
    <source>
        <strain evidence="12">K00500041</strain>
    </source>
</reference>
<dbReference type="EMBL" id="COPH01000011">
    <property type="protein sequence ID" value="CLW01885.1"/>
    <property type="molecule type" value="Genomic_DNA"/>
</dbReference>
<dbReference type="EMBL" id="CFOE01000181">
    <property type="protein sequence ID" value="CFE39308.1"/>
    <property type="molecule type" value="Genomic_DNA"/>
</dbReference>
<evidence type="ECO:0000313" key="21">
    <source>
        <dbReference type="Proteomes" id="UP000044938"/>
    </source>
</evidence>
<dbReference type="Proteomes" id="UP000044938">
    <property type="component" value="Unassembled WGS sequence"/>
</dbReference>
<evidence type="ECO:0000313" key="18">
    <source>
        <dbReference type="Proteomes" id="UP000038802"/>
    </source>
</evidence>
<evidence type="ECO:0000313" key="20">
    <source>
        <dbReference type="Proteomes" id="UP000039217"/>
    </source>
</evidence>
<reference evidence="18 19" key="1">
    <citation type="submission" date="2015-03" db="EMBL/GenBank/DDBJ databases">
        <authorList>
            <consortium name="Pathogen Informatics"/>
        </authorList>
    </citation>
    <scope>NUCLEOTIDE SEQUENCE [LARGE SCALE GENOMIC DNA]</scope>
    <source>
        <strain evidence="6 26">Bir 172</strain>
        <strain evidence="5 29">Bir 185</strain>
        <strain evidence="7 27">Bir 187</strain>
        <strain evidence="9 20">D00501624</strain>
        <strain evidence="13 22">G09801536</strain>
        <strain evidence="3 24">G09901357</strain>
        <strain evidence="4 23">H09601792</strain>
        <strain evidence="18">K00500041</strain>
        <strain evidence="10 21">M09401471</strain>
        <strain evidence="19">N09902308</strain>
        <strain evidence="11 25">P00601463</strain>
    </source>
</reference>
<organism evidence="12 18">
    <name type="scientific">Mycobacterium tuberculosis</name>
    <dbReference type="NCBI Taxonomy" id="1773"/>
    <lineage>
        <taxon>Bacteria</taxon>
        <taxon>Bacillati</taxon>
        <taxon>Actinomycetota</taxon>
        <taxon>Actinomycetes</taxon>
        <taxon>Mycobacteriales</taxon>
        <taxon>Mycobacteriaceae</taxon>
        <taxon>Mycobacterium</taxon>
        <taxon>Mycobacterium tuberculosis complex</taxon>
    </lineage>
</organism>
<evidence type="ECO:0000313" key="6">
    <source>
        <dbReference type="EMBL" id="CKS11886.1"/>
    </source>
</evidence>
<gene>
    <name evidence="15" type="ORF">A4S10_01987</name>
    <name evidence="17" type="ORF">DKC2_1997</name>
    <name evidence="16" type="ORF">DSJ38_07545</name>
    <name evidence="9" type="ORF">ERS007661_00003</name>
    <name evidence="13" type="ORF">ERS007679_03640</name>
    <name evidence="3" type="ORF">ERS007681_01688</name>
    <name evidence="4" type="ORF">ERS007688_00048</name>
    <name evidence="12" type="ORF">ERS007703_03324</name>
    <name evidence="10" type="ORF">ERS007720_00014</name>
    <name evidence="14" type="ORF">ERS007739_00292</name>
    <name evidence="11" type="ORF">ERS007741_00396</name>
    <name evidence="6" type="ORF">ERS027646_01297</name>
    <name evidence="5" type="ORF">ERS027659_00032</name>
    <name evidence="7" type="ORF">ERS027661_03069</name>
    <name evidence="8" type="ORF">ERS094118_01731</name>
</gene>
<dbReference type="GO" id="GO:0032259">
    <property type="term" value="P:methylation"/>
    <property type="evidence" value="ECO:0007669"/>
    <property type="project" value="UniProtKB-KW"/>
</dbReference>
<dbReference type="SUPFAM" id="SSF53335">
    <property type="entry name" value="S-adenosyl-L-methionine-dependent methyltransferases"/>
    <property type="match status" value="1"/>
</dbReference>
<dbReference type="Proteomes" id="UP000048600">
    <property type="component" value="Unassembled WGS sequence"/>
</dbReference>
<dbReference type="EMBL" id="CHKL01000023">
    <property type="protein sequence ID" value="COV66754.1"/>
    <property type="molecule type" value="Genomic_DNA"/>
</dbReference>
<evidence type="ECO:0000313" key="3">
    <source>
        <dbReference type="EMBL" id="CFE39308.1"/>
    </source>
</evidence>
<evidence type="ECO:0000256" key="1">
    <source>
        <dbReference type="ARBA" id="ARBA00022603"/>
    </source>
</evidence>
<evidence type="ECO:0000313" key="16">
    <source>
        <dbReference type="EMBL" id="REQ53681.1"/>
    </source>
</evidence>
<reference evidence="17 32" key="8">
    <citation type="submission" date="2018-08" db="EMBL/GenBank/DDBJ databases">
        <authorList>
            <person name="Fokvardsen B D."/>
            <person name="Norman A."/>
        </authorList>
    </citation>
    <scope>NUCLEOTIDE SEQUENCE [LARGE SCALE GENOMIC DNA]</scope>
    <source>
        <strain evidence="17 32">DKC2</strain>
    </source>
</reference>
<dbReference type="EMBL" id="CSAE01000441">
    <property type="protein sequence ID" value="COW30124.1"/>
    <property type="molecule type" value="Genomic_DNA"/>
</dbReference>
<dbReference type="Gene3D" id="3.40.50.150">
    <property type="entry name" value="Vaccinia Virus protein VP39"/>
    <property type="match status" value="1"/>
</dbReference>